<dbReference type="PROSITE" id="PS50143">
    <property type="entry name" value="BIR_REPEAT_2"/>
    <property type="match status" value="2"/>
</dbReference>
<accession>A0A7I8V7P2</accession>
<evidence type="ECO:0000313" key="4">
    <source>
        <dbReference type="Proteomes" id="UP000549394"/>
    </source>
</evidence>
<dbReference type="GO" id="GO:0031398">
    <property type="term" value="P:positive regulation of protein ubiquitination"/>
    <property type="evidence" value="ECO:0007669"/>
    <property type="project" value="TreeGrafter"/>
</dbReference>
<comment type="caution">
    <text evidence="3">The sequence shown here is derived from an EMBL/GenBank/DDBJ whole genome shotgun (WGS) entry which is preliminary data.</text>
</comment>
<name>A0A7I8V7P2_9ANNE</name>
<organism evidence="3 4">
    <name type="scientific">Dimorphilus gyrociliatus</name>
    <dbReference type="NCBI Taxonomy" id="2664684"/>
    <lineage>
        <taxon>Eukaryota</taxon>
        <taxon>Metazoa</taxon>
        <taxon>Spiralia</taxon>
        <taxon>Lophotrochozoa</taxon>
        <taxon>Annelida</taxon>
        <taxon>Polychaeta</taxon>
        <taxon>Polychaeta incertae sedis</taxon>
        <taxon>Dinophilidae</taxon>
        <taxon>Dimorphilus</taxon>
    </lineage>
</organism>
<sequence length="521" mass="60353">MVILLPCTIFWAMAAYSRVNSESILQNVASYKDCSIQNKKISSITAGKANFRYRKEDNSAHCDVCKAKITFWEDIVDPFAMHKSSCGYLKEYRSRITLIKLPTQNARDMIQSFSKSFGIKQKHSYKPFSDTIEESYKNFPKPHLVKKLIDANFWYTNIGDSCICVVCKLIAKDWNEEKPINIHFKKAKHCKFIQSWYSDEDCPKFNYTDTLARSFTDKEYHYVPGLSKIDLNNITVNEELVEEDTIDHEPKNRKLKSFAKRRKSLNKLRLSVEYKNELAAAGFYCDTISEQNRQYLVVCYHCKAQIRTNNEHVNPTIFHAMWHPLCAYIIRRCGLDNVRRFASLPNYLYKKDTPDNSKSQSSFSNIDPREARARMDTPIVQLIVAQGHNWNTILRAIEIFMRRSGDDFTSATELLDVVKELEEKAFSEREKKTDAIPDNPLPAIPDTPPKTEEDYRLRNDAIKQARRCKNIKSDGKRCEETSNIVSLPCGCLALCEYCADDVVYCKRCNHVIRGTVKIFRS</sequence>
<dbReference type="InterPro" id="IPR050784">
    <property type="entry name" value="IAP"/>
</dbReference>
<dbReference type="GO" id="GO:0043066">
    <property type="term" value="P:negative regulation of apoptotic process"/>
    <property type="evidence" value="ECO:0007669"/>
    <property type="project" value="TreeGrafter"/>
</dbReference>
<dbReference type="PANTHER" id="PTHR10044">
    <property type="entry name" value="INHIBITOR OF APOPTOSIS"/>
    <property type="match status" value="1"/>
</dbReference>
<dbReference type="GO" id="GO:0005634">
    <property type="term" value="C:nucleus"/>
    <property type="evidence" value="ECO:0007669"/>
    <property type="project" value="TreeGrafter"/>
</dbReference>
<dbReference type="Gene3D" id="3.30.40.10">
    <property type="entry name" value="Zinc/RING finger domain, C3HC4 (zinc finger)"/>
    <property type="match status" value="1"/>
</dbReference>
<dbReference type="Gene3D" id="1.10.8.10">
    <property type="entry name" value="DNA helicase RuvA subunit, C-terminal domain"/>
    <property type="match status" value="1"/>
</dbReference>
<gene>
    <name evidence="3" type="ORF">DGYR_LOCUS1513</name>
</gene>
<dbReference type="InterPro" id="IPR001370">
    <property type="entry name" value="BIR_rpt"/>
</dbReference>
<dbReference type="SUPFAM" id="SSF57924">
    <property type="entry name" value="Inhibitor of apoptosis (IAP) repeat"/>
    <property type="match status" value="2"/>
</dbReference>
<evidence type="ECO:0000256" key="1">
    <source>
        <dbReference type="SAM" id="MobiDB-lite"/>
    </source>
</evidence>
<feature type="region of interest" description="Disordered" evidence="1">
    <location>
        <begin position="428"/>
        <end position="453"/>
    </location>
</feature>
<dbReference type="PANTHER" id="PTHR10044:SF139">
    <property type="entry name" value="DEATH-ASSOCIATED INHIBITOR OF APOPTOSIS 2"/>
    <property type="match status" value="1"/>
</dbReference>
<dbReference type="OrthoDB" id="774873at2759"/>
<reference evidence="3 4" key="1">
    <citation type="submission" date="2020-08" db="EMBL/GenBank/DDBJ databases">
        <authorList>
            <person name="Hejnol A."/>
        </authorList>
    </citation>
    <scope>NUCLEOTIDE SEQUENCE [LARGE SCALE GENOMIC DNA]</scope>
</reference>
<dbReference type="GO" id="GO:0043027">
    <property type="term" value="F:cysteine-type endopeptidase inhibitor activity involved in apoptotic process"/>
    <property type="evidence" value="ECO:0007669"/>
    <property type="project" value="TreeGrafter"/>
</dbReference>
<feature type="compositionally biased region" description="Pro residues" evidence="1">
    <location>
        <begin position="439"/>
        <end position="448"/>
    </location>
</feature>
<dbReference type="Pfam" id="PF00653">
    <property type="entry name" value="BIR"/>
    <property type="match status" value="2"/>
</dbReference>
<dbReference type="GO" id="GO:0051726">
    <property type="term" value="P:regulation of cell cycle"/>
    <property type="evidence" value="ECO:0007669"/>
    <property type="project" value="TreeGrafter"/>
</dbReference>
<evidence type="ECO:0000256" key="2">
    <source>
        <dbReference type="SAM" id="SignalP"/>
    </source>
</evidence>
<evidence type="ECO:0000313" key="3">
    <source>
        <dbReference type="EMBL" id="CAD5112357.1"/>
    </source>
</evidence>
<dbReference type="Gene3D" id="1.10.1170.10">
    <property type="entry name" value="Inhibitor Of Apoptosis Protein (2mihbC-IAP-1), Chain A"/>
    <property type="match status" value="2"/>
</dbReference>
<proteinExistence type="predicted"/>
<keyword evidence="4" id="KW-1185">Reference proteome</keyword>
<dbReference type="GO" id="GO:0061630">
    <property type="term" value="F:ubiquitin protein ligase activity"/>
    <property type="evidence" value="ECO:0007669"/>
    <property type="project" value="TreeGrafter"/>
</dbReference>
<feature type="signal peptide" evidence="2">
    <location>
        <begin position="1"/>
        <end position="21"/>
    </location>
</feature>
<dbReference type="EMBL" id="CAJFCJ010000002">
    <property type="protein sequence ID" value="CAD5112357.1"/>
    <property type="molecule type" value="Genomic_DNA"/>
</dbReference>
<dbReference type="AlphaFoldDB" id="A0A7I8V7P2"/>
<dbReference type="InterPro" id="IPR013083">
    <property type="entry name" value="Znf_RING/FYVE/PHD"/>
</dbReference>
<keyword evidence="2" id="KW-0732">Signal</keyword>
<feature type="chain" id="PRO_5029829783" evidence="2">
    <location>
        <begin position="22"/>
        <end position="521"/>
    </location>
</feature>
<dbReference type="GO" id="GO:0005737">
    <property type="term" value="C:cytoplasm"/>
    <property type="evidence" value="ECO:0007669"/>
    <property type="project" value="TreeGrafter"/>
</dbReference>
<dbReference type="SMART" id="SM00238">
    <property type="entry name" value="BIR"/>
    <property type="match status" value="2"/>
</dbReference>
<dbReference type="Proteomes" id="UP000549394">
    <property type="component" value="Unassembled WGS sequence"/>
</dbReference>
<protein>
    <submittedName>
        <fullName evidence="3">Uncharacterized protein</fullName>
    </submittedName>
</protein>